<evidence type="ECO:0000313" key="5">
    <source>
        <dbReference type="Proteomes" id="UP000054845"/>
    </source>
</evidence>
<keyword evidence="2" id="KW-0472">Membrane</keyword>
<evidence type="ECO:0000313" key="4">
    <source>
        <dbReference type="EMBL" id="CEH17291.1"/>
    </source>
</evidence>
<evidence type="ECO:0000256" key="1">
    <source>
        <dbReference type="SAM" id="MobiDB-lite"/>
    </source>
</evidence>
<name>A0A0P1BNJ4_9BASI</name>
<feature type="compositionally biased region" description="Low complexity" evidence="1">
    <location>
        <begin position="72"/>
        <end position="86"/>
    </location>
</feature>
<reference evidence="4 5" key="1">
    <citation type="submission" date="2014-09" db="EMBL/GenBank/DDBJ databases">
        <authorList>
            <person name="Magalhaes I.L.F."/>
            <person name="Oliveira U."/>
            <person name="Santos F.R."/>
            <person name="Vidigal T.H.D.A."/>
            <person name="Brescovit A.D."/>
            <person name="Santos A.J."/>
        </authorList>
    </citation>
    <scope>NUCLEOTIDE SEQUENCE [LARGE SCALE GENOMIC DNA]</scope>
</reference>
<accession>A0A0P1BNJ4</accession>
<dbReference type="PANTHER" id="PTHR12203:SF107">
    <property type="entry name" value="GLYCOSYL TRANSFERASE CAP10 DOMAIN-CONTAINING PROTEIN"/>
    <property type="match status" value="1"/>
</dbReference>
<sequence>MAASSHEDVSARGLELGLPAASSSASPLTNISLDRHTAQHGRSTSRDAYDYSGNAPHAASAPYELGYASPESQFSSTLGSSHSGASTDDDEATVISFNPSHHHRHKLSISTVDEEVAAKQSGAWWDNVKLAWFEVRQRLVGSTASKAYYSLPSHDAPGGHANHRRADSIPALRLLRSAASKGSRFSLFKIIALAIVVSLIGGTVIHVAFRGYRFEAASEPYGLSGVNGAGNAALSEAERNDRTFDEARCQREFPALYPQLEDLKEVWRKRGGIKQKHLDASELGTDERWGYARLVIKNGQVFIRSFVEGTETRVSALVHLFHTAMLSAPADPSMPPVDLIMTPADKDGISPEDGTWAVTKRLDAPRHKGVWLLPDFGFAGWPEAGAPSYEEFFAEASQVESKWPWERKMDRAFWRGFANWYPTRRDLLARTNITAKPDREIWADVKQTSFHDAVGGEFVPIVAPADHCQQKYLIHTEGNSYSGRSKFLLSCRSVVIAHPLEWTQHFHPALDPNSTSPDQNFIQLPGPHFEGLEQTMAELWESDGKPVSWDPKDQRRQKTLQDNSARTIADNQYRVMAGRYLTPAATMCYTRSALRAYAFSQNLQSWGTAEGPQIRKGSGIVPGTSKGSDFVKDGAHGDIEVGLWRLLGSPEWPPVAEKKKIKVAPSWNVPA</sequence>
<dbReference type="OrthoDB" id="202415at2759"/>
<organism evidence="4 5">
    <name type="scientific">Ceraceosorus bombacis</name>
    <dbReference type="NCBI Taxonomy" id="401625"/>
    <lineage>
        <taxon>Eukaryota</taxon>
        <taxon>Fungi</taxon>
        <taxon>Dikarya</taxon>
        <taxon>Basidiomycota</taxon>
        <taxon>Ustilaginomycotina</taxon>
        <taxon>Exobasidiomycetes</taxon>
        <taxon>Ceraceosorales</taxon>
        <taxon>Ceraceosoraceae</taxon>
        <taxon>Ceraceosorus</taxon>
    </lineage>
</organism>
<protein>
    <submittedName>
        <fullName evidence="4">Endoplasmic reticulum protein EP58, contains filamin rod domain and KDEL motif</fullName>
    </submittedName>
</protein>
<dbReference type="EMBL" id="CCYA01000254">
    <property type="protein sequence ID" value="CEH17291.1"/>
    <property type="molecule type" value="Genomic_DNA"/>
</dbReference>
<keyword evidence="5" id="KW-1185">Reference proteome</keyword>
<dbReference type="Proteomes" id="UP000054845">
    <property type="component" value="Unassembled WGS sequence"/>
</dbReference>
<dbReference type="InterPro" id="IPR006598">
    <property type="entry name" value="CAP10"/>
</dbReference>
<evidence type="ECO:0000256" key="2">
    <source>
        <dbReference type="SAM" id="Phobius"/>
    </source>
</evidence>
<feature type="region of interest" description="Disordered" evidence="1">
    <location>
        <begin position="72"/>
        <end position="92"/>
    </location>
</feature>
<keyword evidence="2" id="KW-0812">Transmembrane</keyword>
<dbReference type="PANTHER" id="PTHR12203">
    <property type="entry name" value="KDEL LYS-ASP-GLU-LEU CONTAINING - RELATED"/>
    <property type="match status" value="1"/>
</dbReference>
<keyword evidence="2" id="KW-1133">Transmembrane helix</keyword>
<evidence type="ECO:0000259" key="3">
    <source>
        <dbReference type="SMART" id="SM00672"/>
    </source>
</evidence>
<feature type="transmembrane region" description="Helical" evidence="2">
    <location>
        <begin position="186"/>
        <end position="209"/>
    </location>
</feature>
<dbReference type="AlphaFoldDB" id="A0A0P1BNJ4"/>
<dbReference type="SMART" id="SM00672">
    <property type="entry name" value="CAP10"/>
    <property type="match status" value="1"/>
</dbReference>
<proteinExistence type="predicted"/>
<dbReference type="InterPro" id="IPR051091">
    <property type="entry name" value="O-Glucosyltr/Glycosyltrsf_90"/>
</dbReference>
<feature type="domain" description="Glycosyl transferase CAP10" evidence="3">
    <location>
        <begin position="333"/>
        <end position="543"/>
    </location>
</feature>
<feature type="region of interest" description="Disordered" evidence="1">
    <location>
        <begin position="18"/>
        <end position="55"/>
    </location>
</feature>
<dbReference type="Pfam" id="PF05686">
    <property type="entry name" value="Glyco_transf_90"/>
    <property type="match status" value="1"/>
</dbReference>